<evidence type="ECO:0000313" key="2">
    <source>
        <dbReference type="EMBL" id="GFO21206.1"/>
    </source>
</evidence>
<keyword evidence="3" id="KW-1185">Reference proteome</keyword>
<feature type="compositionally biased region" description="Basic and acidic residues" evidence="1">
    <location>
        <begin position="214"/>
        <end position="226"/>
    </location>
</feature>
<dbReference type="Gene3D" id="1.10.287.1490">
    <property type="match status" value="1"/>
</dbReference>
<evidence type="ECO:0000313" key="3">
    <source>
        <dbReference type="Proteomes" id="UP000735302"/>
    </source>
</evidence>
<accession>A0AAV4BCX7</accession>
<gene>
    <name evidence="2" type="ORF">PoB_004771100</name>
</gene>
<comment type="caution">
    <text evidence="2">The sequence shown here is derived from an EMBL/GenBank/DDBJ whole genome shotgun (WGS) entry which is preliminary data.</text>
</comment>
<organism evidence="2 3">
    <name type="scientific">Plakobranchus ocellatus</name>
    <dbReference type="NCBI Taxonomy" id="259542"/>
    <lineage>
        <taxon>Eukaryota</taxon>
        <taxon>Metazoa</taxon>
        <taxon>Spiralia</taxon>
        <taxon>Lophotrochozoa</taxon>
        <taxon>Mollusca</taxon>
        <taxon>Gastropoda</taxon>
        <taxon>Heterobranchia</taxon>
        <taxon>Euthyneura</taxon>
        <taxon>Panpulmonata</taxon>
        <taxon>Sacoglossa</taxon>
        <taxon>Placobranchoidea</taxon>
        <taxon>Plakobranchidae</taxon>
        <taxon>Plakobranchus</taxon>
    </lineage>
</organism>
<evidence type="ECO:0000256" key="1">
    <source>
        <dbReference type="SAM" id="MobiDB-lite"/>
    </source>
</evidence>
<proteinExistence type="predicted"/>
<feature type="compositionally biased region" description="Basic and acidic residues" evidence="1">
    <location>
        <begin position="192"/>
        <end position="207"/>
    </location>
</feature>
<sequence>MSESLLTSNVLATMKKYKLLSKMKNGNDLDDFLKMKFPVERDNRFAIAESSTGTNSANATLEIVSKSQSCGQSENFKSKIQQEEGEINRLVKEVTALGAKENILREQLDEKTTILKELQKEKQDLEVQASEDKSLISFLKKEVRKLGSENERLQEEITHITNTKLYYERNIELKKEIHKLKLEISETSRRNEKLKQELQVEKEESEKLRHKIKKEQQMKSKLKKERDSAKEKVERCLYSLNILEEE</sequence>
<feature type="region of interest" description="Disordered" evidence="1">
    <location>
        <begin position="192"/>
        <end position="226"/>
    </location>
</feature>
<dbReference type="EMBL" id="BLXT01005251">
    <property type="protein sequence ID" value="GFO21206.1"/>
    <property type="molecule type" value="Genomic_DNA"/>
</dbReference>
<protein>
    <submittedName>
        <fullName evidence="2">Uncharacterized protein</fullName>
    </submittedName>
</protein>
<name>A0AAV4BCX7_9GAST</name>
<reference evidence="2 3" key="1">
    <citation type="journal article" date="2021" name="Elife">
        <title>Chloroplast acquisition without the gene transfer in kleptoplastic sea slugs, Plakobranchus ocellatus.</title>
        <authorList>
            <person name="Maeda T."/>
            <person name="Takahashi S."/>
            <person name="Yoshida T."/>
            <person name="Shimamura S."/>
            <person name="Takaki Y."/>
            <person name="Nagai Y."/>
            <person name="Toyoda A."/>
            <person name="Suzuki Y."/>
            <person name="Arimoto A."/>
            <person name="Ishii H."/>
            <person name="Satoh N."/>
            <person name="Nishiyama T."/>
            <person name="Hasebe M."/>
            <person name="Maruyama T."/>
            <person name="Minagawa J."/>
            <person name="Obokata J."/>
            <person name="Shigenobu S."/>
        </authorList>
    </citation>
    <scope>NUCLEOTIDE SEQUENCE [LARGE SCALE GENOMIC DNA]</scope>
</reference>
<dbReference type="AlphaFoldDB" id="A0AAV4BCX7"/>
<dbReference type="Proteomes" id="UP000735302">
    <property type="component" value="Unassembled WGS sequence"/>
</dbReference>